<feature type="domain" description="Enoyl reductase (ER)" evidence="2">
    <location>
        <begin position="11"/>
        <end position="302"/>
    </location>
</feature>
<accession>A0A9W6CWM4</accession>
<protein>
    <submittedName>
        <fullName evidence="3">NADPH:quinone reductase</fullName>
    </submittedName>
</protein>
<dbReference type="Pfam" id="PF08240">
    <property type="entry name" value="ADH_N"/>
    <property type="match status" value="1"/>
</dbReference>
<dbReference type="InterPro" id="IPR013154">
    <property type="entry name" value="ADH-like_N"/>
</dbReference>
<dbReference type="PANTHER" id="PTHR44154:SF1">
    <property type="entry name" value="QUINONE OXIDOREDUCTASE"/>
    <property type="match status" value="1"/>
</dbReference>
<dbReference type="AlphaFoldDB" id="A0A9W6CWM4"/>
<evidence type="ECO:0000313" key="3">
    <source>
        <dbReference type="EMBL" id="GLI26587.1"/>
    </source>
</evidence>
<dbReference type="CDD" id="cd05289">
    <property type="entry name" value="MDR_like_2"/>
    <property type="match status" value="1"/>
</dbReference>
<reference evidence="3" key="1">
    <citation type="submission" date="2022-12" db="EMBL/GenBank/DDBJ databases">
        <title>Reference genome sequencing for broad-spectrum identification of bacterial and archaeal isolates by mass spectrometry.</title>
        <authorList>
            <person name="Sekiguchi Y."/>
            <person name="Tourlousse D.M."/>
        </authorList>
    </citation>
    <scope>NUCLEOTIDE SEQUENCE</scope>
    <source>
        <strain evidence="3">14</strain>
    </source>
</reference>
<dbReference type="Pfam" id="PF13602">
    <property type="entry name" value="ADH_zinc_N_2"/>
    <property type="match status" value="1"/>
</dbReference>
<dbReference type="EMBL" id="BSDP01000001">
    <property type="protein sequence ID" value="GLI26587.1"/>
    <property type="molecule type" value="Genomic_DNA"/>
</dbReference>
<evidence type="ECO:0000259" key="2">
    <source>
        <dbReference type="SMART" id="SM00829"/>
    </source>
</evidence>
<dbReference type="GO" id="GO:0016491">
    <property type="term" value="F:oxidoreductase activity"/>
    <property type="evidence" value="ECO:0007669"/>
    <property type="project" value="InterPro"/>
</dbReference>
<dbReference type="SUPFAM" id="SSF51735">
    <property type="entry name" value="NAD(P)-binding Rossmann-fold domains"/>
    <property type="match status" value="1"/>
</dbReference>
<dbReference type="InterPro" id="IPR036291">
    <property type="entry name" value="NAD(P)-bd_dom_sf"/>
</dbReference>
<dbReference type="PANTHER" id="PTHR44154">
    <property type="entry name" value="QUINONE OXIDOREDUCTASE"/>
    <property type="match status" value="1"/>
</dbReference>
<dbReference type="Gene3D" id="3.40.50.720">
    <property type="entry name" value="NAD(P)-binding Rossmann-like Domain"/>
    <property type="match status" value="1"/>
</dbReference>
<dbReference type="RefSeq" id="WP_281882600.1">
    <property type="nucleotide sequence ID" value="NZ_BSDP01000001.1"/>
</dbReference>
<comment type="caution">
    <text evidence="3">The sequence shown here is derived from an EMBL/GenBank/DDBJ whole genome shotgun (WGS) entry which is preliminary data.</text>
</comment>
<sequence length="304" mass="29910">MSRAAGYDEVGGPGVLRVEEIADVDPGPGQVAVRVRAAGVNPYDAKVRTGFLTSDAPFPRRIGGEFAGTVEAVGDGADYPDGAPVAVGDEVLGGAPGAIAERVLAEASALVRRPDALPVAVAGGLRTAGLTAVSCLATVPVGAGDTVLVGGASGAVGLLVCQLAVDAGARVVGTAAPRNHDLLRSLGVEPVAYGDGLAGRVAAAGGATAVIDCHGRGALDAGVALGVPVERMTAIAAYGALAELGVGIVERAARTPDNLARLAEGLAEGRFVLPVAATFPLDEVADAFAALETSHAPGKIVVLP</sequence>
<dbReference type="SUPFAM" id="SSF50129">
    <property type="entry name" value="GroES-like"/>
    <property type="match status" value="1"/>
</dbReference>
<dbReference type="InterPro" id="IPR051603">
    <property type="entry name" value="Zinc-ADH_QOR/CCCR"/>
</dbReference>
<organism evidence="3 4">
    <name type="scientific">Agromyces rhizosphaerae</name>
    <dbReference type="NCBI Taxonomy" id="88374"/>
    <lineage>
        <taxon>Bacteria</taxon>
        <taxon>Bacillati</taxon>
        <taxon>Actinomycetota</taxon>
        <taxon>Actinomycetes</taxon>
        <taxon>Micrococcales</taxon>
        <taxon>Microbacteriaceae</taxon>
        <taxon>Agromyces</taxon>
    </lineage>
</organism>
<name>A0A9W6CWM4_9MICO</name>
<keyword evidence="1" id="KW-0521">NADP</keyword>
<dbReference type="InterPro" id="IPR020843">
    <property type="entry name" value="ER"/>
</dbReference>
<dbReference type="SMART" id="SM00829">
    <property type="entry name" value="PKS_ER"/>
    <property type="match status" value="1"/>
</dbReference>
<dbReference type="Gene3D" id="3.90.180.10">
    <property type="entry name" value="Medium-chain alcohol dehydrogenases, catalytic domain"/>
    <property type="match status" value="1"/>
</dbReference>
<proteinExistence type="predicted"/>
<dbReference type="InterPro" id="IPR011032">
    <property type="entry name" value="GroES-like_sf"/>
</dbReference>
<gene>
    <name evidence="3" type="ORF">ARHIZOSPH14_08290</name>
</gene>
<dbReference type="Proteomes" id="UP001144396">
    <property type="component" value="Unassembled WGS sequence"/>
</dbReference>
<evidence type="ECO:0000313" key="4">
    <source>
        <dbReference type="Proteomes" id="UP001144396"/>
    </source>
</evidence>
<keyword evidence="4" id="KW-1185">Reference proteome</keyword>
<evidence type="ECO:0000256" key="1">
    <source>
        <dbReference type="ARBA" id="ARBA00022857"/>
    </source>
</evidence>